<dbReference type="GO" id="GO:0009252">
    <property type="term" value="P:peptidoglycan biosynthetic process"/>
    <property type="evidence" value="ECO:0007669"/>
    <property type="project" value="TreeGrafter"/>
</dbReference>
<dbReference type="GO" id="GO:0030170">
    <property type="term" value="F:pyridoxal phosphate binding"/>
    <property type="evidence" value="ECO:0007669"/>
    <property type="project" value="TreeGrafter"/>
</dbReference>
<dbReference type="Gene3D" id="3.20.20.10">
    <property type="entry name" value="Alanine racemase"/>
    <property type="match status" value="1"/>
</dbReference>
<dbReference type="NCBIfam" id="TIGR00492">
    <property type="entry name" value="alr"/>
    <property type="match status" value="1"/>
</dbReference>
<comment type="cofactor">
    <cofactor evidence="1">
        <name>pyridoxal 5'-phosphate</name>
        <dbReference type="ChEBI" id="CHEBI:597326"/>
    </cofactor>
</comment>
<sequence length="365" mass="38524">MRTISVDLEAVASNYKKLKSLTDAKVMAIVKADAFGHGMIEVSKKLESIGVDMLATADLEEAQLIRDAGIKSALLAWLHGSETNFAQAIKSNIQIGLSTVQGLENVAKAAREVSGCAKVHLKVDTGLGRNGASLSDWPAVVKKAVELKSEGLVELVGVFSHLSGTSANDDADQLAVFEQAIATAESLGASFELRHLAASAATLNNKAAHLDMVRVGIALYGLDPTPHIKAADYGLMPAMRVSSEVVSVKQVPAGHGVSYGYLHKTSSTSTLALVPFGYAEGMPRIATGRASVLLNGKRYPILARVAMDQFILDVGSDQVKVGDEVVIFGDAAKGEPTAEELALAAETINYEIVTRIGGRAKRVFK</sequence>
<evidence type="ECO:0000256" key="1">
    <source>
        <dbReference type="ARBA" id="ARBA00001933"/>
    </source>
</evidence>
<dbReference type="PRINTS" id="PR00992">
    <property type="entry name" value="ALARACEMASE"/>
</dbReference>
<dbReference type="InterPro" id="IPR011079">
    <property type="entry name" value="Ala_racemase_C"/>
</dbReference>
<dbReference type="GO" id="GO:0008784">
    <property type="term" value="F:alanine racemase activity"/>
    <property type="evidence" value="ECO:0007669"/>
    <property type="project" value="InterPro"/>
</dbReference>
<dbReference type="EMBL" id="CAEZVS010000099">
    <property type="protein sequence ID" value="CAB4637941.1"/>
    <property type="molecule type" value="Genomic_DNA"/>
</dbReference>
<evidence type="ECO:0000313" key="5">
    <source>
        <dbReference type="EMBL" id="CAB4637941.1"/>
    </source>
</evidence>
<gene>
    <name evidence="5" type="ORF">UFOPK2106_00670</name>
</gene>
<name>A0A6J6JKS9_9ZZZZ</name>
<dbReference type="InterPro" id="IPR000821">
    <property type="entry name" value="Ala_racemase"/>
</dbReference>
<protein>
    <submittedName>
        <fullName evidence="5">Unannotated protein</fullName>
    </submittedName>
</protein>
<dbReference type="AlphaFoldDB" id="A0A6J6JKS9"/>
<dbReference type="SMART" id="SM01005">
    <property type="entry name" value="Ala_racemase_C"/>
    <property type="match status" value="1"/>
</dbReference>
<dbReference type="InterPro" id="IPR001608">
    <property type="entry name" value="Ala_racemase_N"/>
</dbReference>
<organism evidence="5">
    <name type="scientific">freshwater metagenome</name>
    <dbReference type="NCBI Taxonomy" id="449393"/>
    <lineage>
        <taxon>unclassified sequences</taxon>
        <taxon>metagenomes</taxon>
        <taxon>ecological metagenomes</taxon>
    </lineage>
</organism>
<evidence type="ECO:0000256" key="2">
    <source>
        <dbReference type="ARBA" id="ARBA00022898"/>
    </source>
</evidence>
<dbReference type="InterPro" id="IPR029066">
    <property type="entry name" value="PLP-binding_barrel"/>
</dbReference>
<proteinExistence type="inferred from homology"/>
<dbReference type="PANTHER" id="PTHR30511:SF0">
    <property type="entry name" value="ALANINE RACEMASE, CATABOLIC-RELATED"/>
    <property type="match status" value="1"/>
</dbReference>
<dbReference type="CDD" id="cd00430">
    <property type="entry name" value="PLPDE_III_AR"/>
    <property type="match status" value="1"/>
</dbReference>
<keyword evidence="2" id="KW-0663">Pyridoxal phosphate</keyword>
<dbReference type="GO" id="GO:0030632">
    <property type="term" value="P:D-alanine biosynthetic process"/>
    <property type="evidence" value="ECO:0007669"/>
    <property type="project" value="TreeGrafter"/>
</dbReference>
<dbReference type="Pfam" id="PF00842">
    <property type="entry name" value="Ala_racemase_C"/>
    <property type="match status" value="1"/>
</dbReference>
<dbReference type="Gene3D" id="2.40.37.10">
    <property type="entry name" value="Lyase, Ornithine Decarboxylase, Chain A, domain 1"/>
    <property type="match status" value="1"/>
</dbReference>
<dbReference type="HAMAP" id="MF_01201">
    <property type="entry name" value="Ala_racemase"/>
    <property type="match status" value="1"/>
</dbReference>
<keyword evidence="3" id="KW-0413">Isomerase</keyword>
<dbReference type="GO" id="GO:0005829">
    <property type="term" value="C:cytosol"/>
    <property type="evidence" value="ECO:0007669"/>
    <property type="project" value="TreeGrafter"/>
</dbReference>
<evidence type="ECO:0000256" key="3">
    <source>
        <dbReference type="ARBA" id="ARBA00023235"/>
    </source>
</evidence>
<dbReference type="SUPFAM" id="SSF51419">
    <property type="entry name" value="PLP-binding barrel"/>
    <property type="match status" value="1"/>
</dbReference>
<dbReference type="InterPro" id="IPR009006">
    <property type="entry name" value="Ala_racemase/Decarboxylase_C"/>
</dbReference>
<feature type="domain" description="Alanine racemase C-terminal" evidence="4">
    <location>
        <begin position="238"/>
        <end position="365"/>
    </location>
</feature>
<dbReference type="Pfam" id="PF01168">
    <property type="entry name" value="Ala_racemase_N"/>
    <property type="match status" value="1"/>
</dbReference>
<accession>A0A6J6JKS9</accession>
<dbReference type="SUPFAM" id="SSF50621">
    <property type="entry name" value="Alanine racemase C-terminal domain-like"/>
    <property type="match status" value="1"/>
</dbReference>
<dbReference type="PANTHER" id="PTHR30511">
    <property type="entry name" value="ALANINE RACEMASE"/>
    <property type="match status" value="1"/>
</dbReference>
<evidence type="ECO:0000259" key="4">
    <source>
        <dbReference type="SMART" id="SM01005"/>
    </source>
</evidence>
<reference evidence="5" key="1">
    <citation type="submission" date="2020-05" db="EMBL/GenBank/DDBJ databases">
        <authorList>
            <person name="Chiriac C."/>
            <person name="Salcher M."/>
            <person name="Ghai R."/>
            <person name="Kavagutti S V."/>
        </authorList>
    </citation>
    <scope>NUCLEOTIDE SEQUENCE</scope>
</reference>